<evidence type="ECO:0000256" key="2">
    <source>
        <dbReference type="ARBA" id="ARBA00004584"/>
    </source>
</evidence>
<evidence type="ECO:0000256" key="7">
    <source>
        <dbReference type="ARBA" id="ARBA00023328"/>
    </source>
</evidence>
<name>A0A093IYU0_EURHL</name>
<dbReference type="GO" id="GO:0000070">
    <property type="term" value="P:mitotic sister chromatid segregation"/>
    <property type="evidence" value="ECO:0007669"/>
    <property type="project" value="TreeGrafter"/>
</dbReference>
<dbReference type="GO" id="GO:0005634">
    <property type="term" value="C:nucleus"/>
    <property type="evidence" value="ECO:0007669"/>
    <property type="project" value="UniProtKB-SubCell"/>
</dbReference>
<comment type="similarity">
    <text evidence="3">Belongs to the CENP-K/MCM22 family.</text>
</comment>
<sequence length="190" mass="22146">VISTNPEVLLRLGKEELQRVRNDLEIMLSTVLLKNGQLDEDLKREQQWYEEQEQTLHTLEEIEEGETQVEQPSITSLNTRAVKELQSKMLKLNEYKEELLNALSGILEDYFPHPQEVGSSKKENLAVNFPNLILLVFQTLVNTLISIPHEPYITIDDSFWPPYVEMLLQFGIALRHPEDPNRIRLEAFHQ</sequence>
<protein>
    <submittedName>
        <fullName evidence="8">Centromere protein K</fullName>
    </submittedName>
</protein>
<dbReference type="Pfam" id="PF11802">
    <property type="entry name" value="CENP-K"/>
    <property type="match status" value="1"/>
</dbReference>
<dbReference type="InterPro" id="IPR020993">
    <property type="entry name" value="Centromere_CenpK"/>
</dbReference>
<reference evidence="8 9" key="1">
    <citation type="submission" date="2014-04" db="EMBL/GenBank/DDBJ databases">
        <title>Genome evolution of avian class.</title>
        <authorList>
            <person name="Zhang G."/>
            <person name="Li C."/>
        </authorList>
    </citation>
    <scope>NUCLEOTIDE SEQUENCE [LARGE SCALE GENOMIC DNA]</scope>
    <source>
        <strain evidence="8">BGI_N326</strain>
    </source>
</reference>
<feature type="non-terminal residue" evidence="8">
    <location>
        <position position="190"/>
    </location>
</feature>
<evidence type="ECO:0000313" key="8">
    <source>
        <dbReference type="EMBL" id="KFW03924.1"/>
    </source>
</evidence>
<keyword evidence="5" id="KW-0175">Coiled coil</keyword>
<evidence type="ECO:0000256" key="1">
    <source>
        <dbReference type="ARBA" id="ARBA00004123"/>
    </source>
</evidence>
<dbReference type="EMBL" id="KK565255">
    <property type="protein sequence ID" value="KFW03924.1"/>
    <property type="molecule type" value="Genomic_DNA"/>
</dbReference>
<gene>
    <name evidence="8" type="ORF">N326_03472</name>
</gene>
<keyword evidence="6" id="KW-0539">Nucleus</keyword>
<dbReference type="Proteomes" id="UP000054232">
    <property type="component" value="Unassembled WGS sequence"/>
</dbReference>
<evidence type="ECO:0000256" key="3">
    <source>
        <dbReference type="ARBA" id="ARBA00005795"/>
    </source>
</evidence>
<dbReference type="GO" id="GO:0051382">
    <property type="term" value="P:kinetochore assembly"/>
    <property type="evidence" value="ECO:0007669"/>
    <property type="project" value="InterPro"/>
</dbReference>
<keyword evidence="7" id="KW-0137">Centromere</keyword>
<evidence type="ECO:0000256" key="6">
    <source>
        <dbReference type="ARBA" id="ARBA00023242"/>
    </source>
</evidence>
<keyword evidence="9" id="KW-1185">Reference proteome</keyword>
<accession>A0A093IYU0</accession>
<evidence type="ECO:0000313" key="9">
    <source>
        <dbReference type="Proteomes" id="UP000054232"/>
    </source>
</evidence>
<evidence type="ECO:0000256" key="4">
    <source>
        <dbReference type="ARBA" id="ARBA00022454"/>
    </source>
</evidence>
<dbReference type="PANTHER" id="PTHR14401:SF6">
    <property type="entry name" value="CENTROMERE PROTEIN K"/>
    <property type="match status" value="1"/>
</dbReference>
<organism evidence="8 9">
    <name type="scientific">Eurypyga helias</name>
    <name type="common">Sunbittern</name>
    <name type="synonym">Ardea helias</name>
    <dbReference type="NCBI Taxonomy" id="54383"/>
    <lineage>
        <taxon>Eukaryota</taxon>
        <taxon>Metazoa</taxon>
        <taxon>Chordata</taxon>
        <taxon>Craniata</taxon>
        <taxon>Vertebrata</taxon>
        <taxon>Euteleostomi</taxon>
        <taxon>Archelosauria</taxon>
        <taxon>Archosauria</taxon>
        <taxon>Dinosauria</taxon>
        <taxon>Saurischia</taxon>
        <taxon>Theropoda</taxon>
        <taxon>Coelurosauria</taxon>
        <taxon>Aves</taxon>
        <taxon>Neognathae</taxon>
        <taxon>Neoaves</taxon>
        <taxon>Phaethontimorphae</taxon>
        <taxon>Eurypygiformes</taxon>
        <taxon>Eurypygidae</taxon>
        <taxon>Eurypyga</taxon>
    </lineage>
</organism>
<dbReference type="PANTHER" id="PTHR14401">
    <property type="entry name" value="CENTROMERE PROTEIN K"/>
    <property type="match status" value="1"/>
</dbReference>
<comment type="subcellular location">
    <subcellularLocation>
        <location evidence="2">Chromosome</location>
        <location evidence="2">Centromere</location>
    </subcellularLocation>
    <subcellularLocation>
        <location evidence="1">Nucleus</location>
    </subcellularLocation>
</comment>
<dbReference type="AlphaFoldDB" id="A0A093IYU0"/>
<feature type="non-terminal residue" evidence="8">
    <location>
        <position position="1"/>
    </location>
</feature>
<proteinExistence type="inferred from homology"/>
<keyword evidence="4" id="KW-0158">Chromosome</keyword>
<dbReference type="GO" id="GO:0000775">
    <property type="term" value="C:chromosome, centromeric region"/>
    <property type="evidence" value="ECO:0007669"/>
    <property type="project" value="UniProtKB-SubCell"/>
</dbReference>
<evidence type="ECO:0000256" key="5">
    <source>
        <dbReference type="ARBA" id="ARBA00023054"/>
    </source>
</evidence>